<dbReference type="SUPFAM" id="SSF89733">
    <property type="entry name" value="L-sulfolactate dehydrogenase-like"/>
    <property type="match status" value="1"/>
</dbReference>
<dbReference type="AlphaFoldDB" id="A0A934KJC5"/>
<protein>
    <submittedName>
        <fullName evidence="2">Ldh family oxidoreductase</fullName>
    </submittedName>
</protein>
<proteinExistence type="predicted"/>
<sequence>MDNPKNGAVGHKGYVLSVMLEILTGVLTGSRFGLDARAHSHLAGGVGHLLIRVRPDLFVDPERFLESVEKLVAQLR</sequence>
<dbReference type="InterPro" id="IPR043143">
    <property type="entry name" value="Mal/L-sulf/L-lact_DH-like_NADP"/>
</dbReference>
<dbReference type="InterPro" id="IPR003767">
    <property type="entry name" value="Malate/L-lactate_DH-like"/>
</dbReference>
<organism evidence="2 3">
    <name type="scientific">Candidatus Dormiibacter inghamiae</name>
    <dbReference type="NCBI Taxonomy" id="3127013"/>
    <lineage>
        <taxon>Bacteria</taxon>
        <taxon>Bacillati</taxon>
        <taxon>Candidatus Dormiibacterota</taxon>
        <taxon>Candidatus Dormibacteria</taxon>
        <taxon>Candidatus Dormibacterales</taxon>
        <taxon>Candidatus Dormibacteraceae</taxon>
        <taxon>Candidatus Dormiibacter</taxon>
    </lineage>
</organism>
<dbReference type="InterPro" id="IPR036111">
    <property type="entry name" value="Mal/L-sulfo/L-lacto_DH-like_sf"/>
</dbReference>
<evidence type="ECO:0000313" key="3">
    <source>
        <dbReference type="Proteomes" id="UP000620075"/>
    </source>
</evidence>
<comment type="caution">
    <text evidence="2">The sequence shown here is derived from an EMBL/GenBank/DDBJ whole genome shotgun (WGS) entry which is preliminary data.</text>
</comment>
<dbReference type="Pfam" id="PF02615">
    <property type="entry name" value="Ldh_2"/>
    <property type="match status" value="1"/>
</dbReference>
<evidence type="ECO:0000313" key="2">
    <source>
        <dbReference type="EMBL" id="MBJ7603868.1"/>
    </source>
</evidence>
<keyword evidence="1" id="KW-0560">Oxidoreductase</keyword>
<name>A0A934KJC5_9BACT</name>
<reference evidence="2 3" key="1">
    <citation type="submission" date="2020-10" db="EMBL/GenBank/DDBJ databases">
        <title>Ca. Dormibacterota MAGs.</title>
        <authorList>
            <person name="Montgomery K."/>
        </authorList>
    </citation>
    <scope>NUCLEOTIDE SEQUENCE [LARGE SCALE GENOMIC DNA]</scope>
    <source>
        <strain evidence="2">SC8811_S16_3</strain>
    </source>
</reference>
<dbReference type="Gene3D" id="3.30.1370.60">
    <property type="entry name" value="Hypothetical oxidoreductase yiak, domain 2"/>
    <property type="match status" value="1"/>
</dbReference>
<accession>A0A934KJC5</accession>
<dbReference type="GO" id="GO:0016491">
    <property type="term" value="F:oxidoreductase activity"/>
    <property type="evidence" value="ECO:0007669"/>
    <property type="project" value="UniProtKB-KW"/>
</dbReference>
<dbReference type="RefSeq" id="WP_338180578.1">
    <property type="nucleotide sequence ID" value="NZ_JAEKNQ010000044.1"/>
</dbReference>
<gene>
    <name evidence="2" type="ORF">JF888_11840</name>
</gene>
<dbReference type="Proteomes" id="UP000620075">
    <property type="component" value="Unassembled WGS sequence"/>
</dbReference>
<dbReference type="EMBL" id="JAEKNQ010000044">
    <property type="protein sequence ID" value="MBJ7603868.1"/>
    <property type="molecule type" value="Genomic_DNA"/>
</dbReference>
<evidence type="ECO:0000256" key="1">
    <source>
        <dbReference type="ARBA" id="ARBA00023002"/>
    </source>
</evidence>